<dbReference type="InterPro" id="IPR036736">
    <property type="entry name" value="ACP-like_sf"/>
</dbReference>
<dbReference type="InterPro" id="IPR029058">
    <property type="entry name" value="AB_hydrolase_fold"/>
</dbReference>
<dbReference type="SMART" id="SM00823">
    <property type="entry name" value="PKS_PP"/>
    <property type="match status" value="1"/>
</dbReference>
<comment type="cofactor">
    <cofactor evidence="1">
        <name>pantetheine 4'-phosphate</name>
        <dbReference type="ChEBI" id="CHEBI:47942"/>
    </cofactor>
</comment>
<evidence type="ECO:0000256" key="3">
    <source>
        <dbReference type="ARBA" id="ARBA00022553"/>
    </source>
</evidence>
<dbReference type="InterPro" id="IPR025110">
    <property type="entry name" value="AMP-bd_C"/>
</dbReference>
<dbReference type="Gene3D" id="1.10.1200.10">
    <property type="entry name" value="ACP-like"/>
    <property type="match status" value="1"/>
</dbReference>
<dbReference type="InterPro" id="IPR023213">
    <property type="entry name" value="CAT-like_dom_sf"/>
</dbReference>
<feature type="transmembrane region" description="Helical" evidence="5">
    <location>
        <begin position="1481"/>
        <end position="1502"/>
    </location>
</feature>
<feature type="compositionally biased region" description="Low complexity" evidence="4">
    <location>
        <begin position="56"/>
        <end position="66"/>
    </location>
</feature>
<dbReference type="PANTHER" id="PTHR45527:SF1">
    <property type="entry name" value="FATTY ACID SYNTHASE"/>
    <property type="match status" value="1"/>
</dbReference>
<dbReference type="Gene3D" id="1.20.1250.20">
    <property type="entry name" value="MFS general substrate transporter like domains"/>
    <property type="match status" value="1"/>
</dbReference>
<organism evidence="7 8">
    <name type="scientific">Kitasatospora misakiensis</name>
    <dbReference type="NCBI Taxonomy" id="67330"/>
    <lineage>
        <taxon>Bacteria</taxon>
        <taxon>Bacillati</taxon>
        <taxon>Actinomycetota</taxon>
        <taxon>Actinomycetes</taxon>
        <taxon>Kitasatosporales</taxon>
        <taxon>Streptomycetaceae</taxon>
        <taxon>Kitasatospora</taxon>
    </lineage>
</organism>
<dbReference type="InterPro" id="IPR020845">
    <property type="entry name" value="AMP-binding_CS"/>
</dbReference>
<dbReference type="Gene3D" id="3.30.559.30">
    <property type="entry name" value="Nonribosomal peptide synthetase, condensation domain"/>
    <property type="match status" value="1"/>
</dbReference>
<dbReference type="Proteomes" id="UP001595975">
    <property type="component" value="Unassembled WGS sequence"/>
</dbReference>
<feature type="transmembrane region" description="Helical" evidence="5">
    <location>
        <begin position="1719"/>
        <end position="1741"/>
    </location>
</feature>
<dbReference type="PANTHER" id="PTHR45527">
    <property type="entry name" value="NONRIBOSOMAL PEPTIDE SYNTHETASE"/>
    <property type="match status" value="1"/>
</dbReference>
<keyword evidence="5" id="KW-0472">Membrane</keyword>
<dbReference type="InterPro" id="IPR045851">
    <property type="entry name" value="AMP-bd_C_sf"/>
</dbReference>
<keyword evidence="3" id="KW-0597">Phosphoprotein</keyword>
<keyword evidence="5" id="KW-1133">Transmembrane helix</keyword>
<sequence length="1882" mass="199911">MTDQHTTGPDPATQPDPVTEPDPATQADPATEPDPAAQLDPAARRQELLRRRLAKAKAAQAAKTAAGGTGQRTITPRPEGTPAPLSSAQRRMWFLAQYEPDSAAYHIPLALHLDGEPDEAALAAALTDVLARHEVLRTVYPTVDGEVRPEPLPAGRAALAVADVPADRVDERLAAEAHRPFDLAVDLPLRATLLRTGEGAVLSLVLHHIAADGWSIGVLFEDLATAYGARRAGREPAFEPLPVQYADVAHWQQTELAAELDRQQAWWQERLRGATATVTVPADHPRPAVASTAGARFTEGLGAERTRRIRALAEQTGSTVHMVLLAALQTVLGRYAGSEDVTVGTPVAGRTRSETEPLVGCFVNTLALRTDLSGDPTVRELLERVKDTTLGAYAHQDLPFERLIDALGLERELAHTPLFQVLLNVHNQAEARPELPGHSVRWRPIGTDTAKFDLSVAVVDHGGELAADLVWRTGLYEESTVRRVLGHLTTVLDAMAAGPDRPLAELPLLTPSEQRQLTAWDDETPRGWDLGGTLHGLVEEQVRRTPDAPAVRGADEVLGYAELDRRANALAHRLRAKGVGPDRPVGLLVERSAALVVGMLGILKAGGAYLPLDPVYPDGRINALLDAAGAVAVVTTEDLCGRLTGDHPVVVPDGAERADPPEVDVRPEHLCYLLFTSGSTGAPKGVAVEHRNYRNYLHGLRERIGGDQTGWNWALVSTFAADLGTTNVFGALTGGGCLHLLTRDQATDPAAFAAYTAEHRIDAVKLVPSHLEGLAAHGAGLGAILPARLLICAGEALRPDLVARIRAARPDLPLHNHYGPTETTVSMLGAPVPADLGDAATAPLGRPFGNVTAHLLDARRRPVPVGVPGELYVSGPGVARGYLGREDLTAERFVTVAGRRCYRTGDLLRRRPDGAIEFLGRIDQQVKIRGFRVEIGEVEAELTARPEVREAVVVARGEGAARSLAGYLVPADPAAAPDPGELRAALRTRLPDYLVPAALVVLDALPLNANGKVDRAALPEPAAVQPASGGGELSTDTEHAVAAAYRQVLAVDEIGAADDFFALGGDSFSAVHAARLIGDGLSVIDLFQHPTVRELAALLDARAGGTADEGPRTLLHKLTRGDAPAGLNVVCVPYGGGSPITFQPLADALPAGHRLYAVELPGHDPSRPDDELAELDALADTLTAQVLERIDGPVLLYGHCLGGALATALGSRLEAAGVDLRGVALGGTFPAARLPGRFAEWMARRHPGDRMLSNRSYLDYLRAMGGFTDVYDPAEQDFLVRALRHDVRQAEDFYTRAYGDGQPKPIEAPILCVVGEKDRATLLYEERYTEWEHFGGTVDLAVVPRAGHYFLKHQADELARVLAEFAAGEVPAAPAEVKRPAARAELATFAKVAIGQFVSMIGTSLSTFALGVWVYQQTGSAFDFAMISVVAVLPAVLLLPIAGAVADRVDRRKIMIVTDTVAAAAMLGLGLLLWADLLEVWHIYLVACVGSTCSAFQRPAYLAAITQLVPKRYLGQANGLAQLGTGAGDMMAVLAGGVLVSLIGLHGVVLFDMATFLTGVTCLLLVRFPDAMFDKQEEPLLREVVTGWRYIVRRHSLVAMVVFFVVFNYLFAVATVLVTPMVLATGSAVQLGVVTALGGLGAMTGALVMALWGGTRRRTTGMIGFTSVVGLAAVLAGSRPGAALTACGLFVLWAAMMILNSHWMALIQTKVGMELQGRVLATNQMLAMSMMPLGFLTAGPLSDHVFEPLMRPGGALADSVGLVLGTGPGRGAGLLLVVVGLVLAVWGLLGLAYRPLRLLEDLLPDALPDAEIGDKDAIQAEADRQLALTEAARGAKRPDRGTRGAERPGTGTGAVRLPRPSGTPEPVEDDPADRVHASTARR</sequence>
<reference evidence="8" key="1">
    <citation type="journal article" date="2019" name="Int. J. Syst. Evol. Microbiol.">
        <title>The Global Catalogue of Microorganisms (GCM) 10K type strain sequencing project: providing services to taxonomists for standard genome sequencing and annotation.</title>
        <authorList>
            <consortium name="The Broad Institute Genomics Platform"/>
            <consortium name="The Broad Institute Genome Sequencing Center for Infectious Disease"/>
            <person name="Wu L."/>
            <person name="Ma J."/>
        </authorList>
    </citation>
    <scope>NUCLEOTIDE SEQUENCE [LARGE SCALE GENOMIC DNA]</scope>
    <source>
        <strain evidence="8">CGMCC 4.1437</strain>
    </source>
</reference>
<feature type="transmembrane region" description="Helical" evidence="5">
    <location>
        <begin position="1523"/>
        <end position="1543"/>
    </location>
</feature>
<feature type="transmembrane region" description="Helical" evidence="5">
    <location>
        <begin position="1659"/>
        <end position="1677"/>
    </location>
</feature>
<dbReference type="Pfam" id="PF07690">
    <property type="entry name" value="MFS_1"/>
    <property type="match status" value="1"/>
</dbReference>
<dbReference type="CDD" id="cd05930">
    <property type="entry name" value="A_NRPS"/>
    <property type="match status" value="1"/>
</dbReference>
<keyword evidence="8" id="KW-1185">Reference proteome</keyword>
<evidence type="ECO:0000256" key="4">
    <source>
        <dbReference type="SAM" id="MobiDB-lite"/>
    </source>
</evidence>
<dbReference type="InterPro" id="IPR010071">
    <property type="entry name" value="AA_adenyl_dom"/>
</dbReference>
<dbReference type="InterPro" id="IPR036259">
    <property type="entry name" value="MFS_trans_sf"/>
</dbReference>
<comment type="caution">
    <text evidence="7">The sequence shown here is derived from an EMBL/GenBank/DDBJ whole genome shotgun (WGS) entry which is preliminary data.</text>
</comment>
<dbReference type="InterPro" id="IPR020802">
    <property type="entry name" value="TesA-like"/>
</dbReference>
<dbReference type="CDD" id="cd06173">
    <property type="entry name" value="MFS_MefA_like"/>
    <property type="match status" value="1"/>
</dbReference>
<dbReference type="SUPFAM" id="SSF53474">
    <property type="entry name" value="alpha/beta-Hydrolases"/>
    <property type="match status" value="1"/>
</dbReference>
<dbReference type="EMBL" id="JBHSOF010000001">
    <property type="protein sequence ID" value="MFC5661604.1"/>
    <property type="molecule type" value="Genomic_DNA"/>
</dbReference>
<dbReference type="NCBIfam" id="TIGR01733">
    <property type="entry name" value="AA-adenyl-dom"/>
    <property type="match status" value="1"/>
</dbReference>
<feature type="transmembrane region" description="Helical" evidence="5">
    <location>
        <begin position="1629"/>
        <end position="1652"/>
    </location>
</feature>
<dbReference type="Pfam" id="PF13193">
    <property type="entry name" value="AMP-binding_C"/>
    <property type="match status" value="1"/>
</dbReference>
<dbReference type="SUPFAM" id="SSF52777">
    <property type="entry name" value="CoA-dependent acyltransferases"/>
    <property type="match status" value="2"/>
</dbReference>
<feature type="transmembrane region" description="Helical" evidence="5">
    <location>
        <begin position="1549"/>
        <end position="1566"/>
    </location>
</feature>
<feature type="transmembrane region" description="Helical" evidence="5">
    <location>
        <begin position="1597"/>
        <end position="1623"/>
    </location>
</feature>
<protein>
    <submittedName>
        <fullName evidence="7">Amino acid adenylation domain-containing protein</fullName>
    </submittedName>
</protein>
<dbReference type="Pfam" id="PF00550">
    <property type="entry name" value="PP-binding"/>
    <property type="match status" value="1"/>
</dbReference>
<dbReference type="Pfam" id="PF00975">
    <property type="entry name" value="Thioesterase"/>
    <property type="match status" value="1"/>
</dbReference>
<keyword evidence="2" id="KW-0596">Phosphopantetheine</keyword>
<dbReference type="CDD" id="cd19531">
    <property type="entry name" value="LCL_NRPS-like"/>
    <property type="match status" value="1"/>
</dbReference>
<gene>
    <name evidence="7" type="ORF">ACFP3U_01260</name>
</gene>
<evidence type="ECO:0000256" key="1">
    <source>
        <dbReference type="ARBA" id="ARBA00001957"/>
    </source>
</evidence>
<evidence type="ECO:0000259" key="6">
    <source>
        <dbReference type="PROSITE" id="PS50075"/>
    </source>
</evidence>
<dbReference type="PROSITE" id="PS00455">
    <property type="entry name" value="AMP_BINDING"/>
    <property type="match status" value="1"/>
</dbReference>
<name>A0ABW0WXF1_9ACTN</name>
<feature type="transmembrane region" description="Helical" evidence="5">
    <location>
        <begin position="1454"/>
        <end position="1475"/>
    </location>
</feature>
<evidence type="ECO:0000313" key="7">
    <source>
        <dbReference type="EMBL" id="MFC5661604.1"/>
    </source>
</evidence>
<dbReference type="Pfam" id="PF00668">
    <property type="entry name" value="Condensation"/>
    <property type="match status" value="1"/>
</dbReference>
<dbReference type="SUPFAM" id="SSF56801">
    <property type="entry name" value="Acetyl-CoA synthetase-like"/>
    <property type="match status" value="1"/>
</dbReference>
<dbReference type="InterPro" id="IPR009081">
    <property type="entry name" value="PP-bd_ACP"/>
</dbReference>
<dbReference type="InterPro" id="IPR000873">
    <property type="entry name" value="AMP-dep_synth/lig_dom"/>
</dbReference>
<dbReference type="InterPro" id="IPR011701">
    <property type="entry name" value="MFS"/>
</dbReference>
<dbReference type="Gene3D" id="3.40.50.980">
    <property type="match status" value="2"/>
</dbReference>
<feature type="transmembrane region" description="Helical" evidence="5">
    <location>
        <begin position="1772"/>
        <end position="1793"/>
    </location>
</feature>
<feature type="compositionally biased region" description="Basic and acidic residues" evidence="4">
    <location>
        <begin position="1836"/>
        <end position="1846"/>
    </location>
</feature>
<dbReference type="Gene3D" id="3.30.559.10">
    <property type="entry name" value="Chloramphenicol acetyltransferase-like domain"/>
    <property type="match status" value="1"/>
</dbReference>
<dbReference type="Gene3D" id="2.30.38.10">
    <property type="entry name" value="Luciferase, Domain 3"/>
    <property type="match status" value="1"/>
</dbReference>
<dbReference type="InterPro" id="IPR001242">
    <property type="entry name" value="Condensation_dom"/>
</dbReference>
<proteinExistence type="predicted"/>
<evidence type="ECO:0000313" key="8">
    <source>
        <dbReference type="Proteomes" id="UP001595975"/>
    </source>
</evidence>
<feature type="region of interest" description="Disordered" evidence="4">
    <location>
        <begin position="1830"/>
        <end position="1882"/>
    </location>
</feature>
<dbReference type="Gene3D" id="3.30.300.30">
    <property type="match status" value="1"/>
</dbReference>
<dbReference type="Pfam" id="PF00501">
    <property type="entry name" value="AMP-binding"/>
    <property type="match status" value="1"/>
</dbReference>
<dbReference type="SUPFAM" id="SSF103473">
    <property type="entry name" value="MFS general substrate transporter"/>
    <property type="match status" value="1"/>
</dbReference>
<dbReference type="InterPro" id="IPR020806">
    <property type="entry name" value="PKS_PP-bd"/>
</dbReference>
<dbReference type="PROSITE" id="PS50075">
    <property type="entry name" value="CARRIER"/>
    <property type="match status" value="1"/>
</dbReference>
<feature type="domain" description="Carrier" evidence="6">
    <location>
        <begin position="1032"/>
        <end position="1103"/>
    </location>
</feature>
<dbReference type="Gene3D" id="3.40.50.1820">
    <property type="entry name" value="alpha/beta hydrolase"/>
    <property type="match status" value="1"/>
</dbReference>
<evidence type="ECO:0000256" key="5">
    <source>
        <dbReference type="SAM" id="Phobius"/>
    </source>
</evidence>
<evidence type="ECO:0000256" key="2">
    <source>
        <dbReference type="ARBA" id="ARBA00022450"/>
    </source>
</evidence>
<dbReference type="RefSeq" id="WP_380223165.1">
    <property type="nucleotide sequence ID" value="NZ_JBHSOF010000001.1"/>
</dbReference>
<dbReference type="SMART" id="SM00824">
    <property type="entry name" value="PKS_TE"/>
    <property type="match status" value="1"/>
</dbReference>
<feature type="region of interest" description="Disordered" evidence="4">
    <location>
        <begin position="1"/>
        <end position="86"/>
    </location>
</feature>
<keyword evidence="5" id="KW-0812">Transmembrane</keyword>
<feature type="transmembrane region" description="Helical" evidence="5">
    <location>
        <begin position="1421"/>
        <end position="1442"/>
    </location>
</feature>
<accession>A0ABW0WXF1</accession>
<dbReference type="InterPro" id="IPR001031">
    <property type="entry name" value="Thioesterase"/>
</dbReference>
<feature type="transmembrane region" description="Helical" evidence="5">
    <location>
        <begin position="1683"/>
        <end position="1707"/>
    </location>
</feature>